<accession>A0A927PM50</accession>
<feature type="transmembrane region" description="Helical" evidence="2">
    <location>
        <begin position="233"/>
        <end position="256"/>
    </location>
</feature>
<organism evidence="3 4">
    <name type="scientific">Lolliginicoccus lacisalsi</name>
    <dbReference type="NCBI Taxonomy" id="2742202"/>
    <lineage>
        <taxon>Bacteria</taxon>
        <taxon>Bacillati</taxon>
        <taxon>Actinomycetota</taxon>
        <taxon>Actinomycetes</taxon>
        <taxon>Mycobacteriales</taxon>
        <taxon>Hoyosellaceae</taxon>
        <taxon>Lolliginicoccus</taxon>
    </lineage>
</organism>
<feature type="transmembrane region" description="Helical" evidence="2">
    <location>
        <begin position="132"/>
        <end position="150"/>
    </location>
</feature>
<feature type="transmembrane region" description="Helical" evidence="2">
    <location>
        <begin position="199"/>
        <end position="221"/>
    </location>
</feature>
<dbReference type="Proteomes" id="UP000642993">
    <property type="component" value="Unassembled WGS sequence"/>
</dbReference>
<comment type="caution">
    <text evidence="3">The sequence shown here is derived from an EMBL/GenBank/DDBJ whole genome shotgun (WGS) entry which is preliminary data.</text>
</comment>
<dbReference type="EMBL" id="JACYWE010000003">
    <property type="protein sequence ID" value="MBD8506016.1"/>
    <property type="molecule type" value="Genomic_DNA"/>
</dbReference>
<gene>
    <name evidence="3" type="ORF">HT102_05905</name>
</gene>
<dbReference type="RefSeq" id="WP_192038501.1">
    <property type="nucleotide sequence ID" value="NZ_JACYWE010000003.1"/>
</dbReference>
<sequence>MQRGILPSCRQAASCEESAPGPERILAVPPEKDPGKRRPRRIIGLLANVPIVGMGTPLAVIPVTVLALMQTRLPRHPLARMCIFAALLGFVALASSAVWHDTRFPIVALQHFLVFAVMVIGLSGIVRTSDEAVHLLAWLSLGTVAYYVVVGNARTAESVESLWKFGIAFPATMLVLYLLRRLNVSRYAVTFALVGFGIYGMYLNSRAYALICFGVALFDFLRSSRKGLTRTRVWIGVLGLLGFGTIMPSLILSGVFGESVRLKTLAQSDGGGFALLDGRTEPPLAIAAILERPILGWGSEQALGWNTIYAGVRLAEYLGMSSPDDYMQYWVRPGGRISIHSIFFETWIQGGVLAVLFPIALLVTLALGFIRMRGQYSIVVMLVCAQSFWDILFSPWVANKSIYLAVIVLAVTLPLSPEKKEKPEHAPAHRAARLSRLQGSGAPEPATRDTPG</sequence>
<feature type="transmembrane region" description="Helical" evidence="2">
    <location>
        <begin position="42"/>
        <end position="66"/>
    </location>
</feature>
<protein>
    <recommendedName>
        <fullName evidence="5">O-antigen ligase family protein</fullName>
    </recommendedName>
</protein>
<feature type="region of interest" description="Disordered" evidence="1">
    <location>
        <begin position="419"/>
        <end position="452"/>
    </location>
</feature>
<feature type="transmembrane region" description="Helical" evidence="2">
    <location>
        <begin position="106"/>
        <end position="126"/>
    </location>
</feature>
<keyword evidence="4" id="KW-1185">Reference proteome</keyword>
<evidence type="ECO:0008006" key="5">
    <source>
        <dbReference type="Google" id="ProtNLM"/>
    </source>
</evidence>
<feature type="transmembrane region" description="Helical" evidence="2">
    <location>
        <begin position="347"/>
        <end position="369"/>
    </location>
</feature>
<evidence type="ECO:0000256" key="2">
    <source>
        <dbReference type="SAM" id="Phobius"/>
    </source>
</evidence>
<feature type="transmembrane region" description="Helical" evidence="2">
    <location>
        <begin position="78"/>
        <end position="99"/>
    </location>
</feature>
<keyword evidence="2" id="KW-0472">Membrane</keyword>
<keyword evidence="2" id="KW-1133">Transmembrane helix</keyword>
<evidence type="ECO:0000256" key="1">
    <source>
        <dbReference type="SAM" id="MobiDB-lite"/>
    </source>
</evidence>
<evidence type="ECO:0000313" key="4">
    <source>
        <dbReference type="Proteomes" id="UP000642993"/>
    </source>
</evidence>
<evidence type="ECO:0000313" key="3">
    <source>
        <dbReference type="EMBL" id="MBD8506016.1"/>
    </source>
</evidence>
<keyword evidence="2" id="KW-0812">Transmembrane</keyword>
<reference evidence="3" key="1">
    <citation type="submission" date="2020-09" db="EMBL/GenBank/DDBJ databases">
        <title>Hoyosella lacisalsi sp. nov., a halotolerant actinobacterium isolated from soil of Lake Gudzhirganskoe.</title>
        <authorList>
            <person name="Yang Q."/>
            <person name="Guo P.Y."/>
            <person name="Liu S.W."/>
            <person name="Li F.N."/>
            <person name="Sun C.H."/>
        </authorList>
    </citation>
    <scope>NUCLEOTIDE SEQUENCE</scope>
    <source>
        <strain evidence="3">G463</strain>
    </source>
</reference>
<feature type="transmembrane region" description="Helical" evidence="2">
    <location>
        <begin position="401"/>
        <end position="417"/>
    </location>
</feature>
<feature type="transmembrane region" description="Helical" evidence="2">
    <location>
        <begin position="162"/>
        <end position="179"/>
    </location>
</feature>
<proteinExistence type="predicted"/>
<name>A0A927PM50_9ACTN</name>
<dbReference type="AlphaFoldDB" id="A0A927PM50"/>